<keyword evidence="4" id="KW-1185">Reference proteome</keyword>
<gene>
    <name evidence="3" type="ORF">GCM10023091_08480</name>
</gene>
<reference evidence="4" key="1">
    <citation type="journal article" date="2019" name="Int. J. Syst. Evol. Microbiol.">
        <title>The Global Catalogue of Microorganisms (GCM) 10K type strain sequencing project: providing services to taxonomists for standard genome sequencing and annotation.</title>
        <authorList>
            <consortium name="The Broad Institute Genomics Platform"/>
            <consortium name="The Broad Institute Genome Sequencing Center for Infectious Disease"/>
            <person name="Wu L."/>
            <person name="Ma J."/>
        </authorList>
    </citation>
    <scope>NUCLEOTIDE SEQUENCE [LARGE SCALE GENOMIC DNA]</scope>
    <source>
        <strain evidence="4">JCM 31920</strain>
    </source>
</reference>
<comment type="caution">
    <text evidence="3">The sequence shown here is derived from an EMBL/GenBank/DDBJ whole genome shotgun (WGS) entry which is preliminary data.</text>
</comment>
<dbReference type="RefSeq" id="WP_345026822.1">
    <property type="nucleotide sequence ID" value="NZ_BAABEY010000010.1"/>
</dbReference>
<proteinExistence type="predicted"/>
<feature type="signal peptide" evidence="1">
    <location>
        <begin position="1"/>
        <end position="20"/>
    </location>
</feature>
<dbReference type="PROSITE" id="PS50206">
    <property type="entry name" value="RHODANESE_3"/>
    <property type="match status" value="1"/>
</dbReference>
<accession>A0ABP8LTA6</accession>
<evidence type="ECO:0000256" key="1">
    <source>
        <dbReference type="SAM" id="SignalP"/>
    </source>
</evidence>
<organism evidence="3 4">
    <name type="scientific">Ravibacter arvi</name>
    <dbReference type="NCBI Taxonomy" id="2051041"/>
    <lineage>
        <taxon>Bacteria</taxon>
        <taxon>Pseudomonadati</taxon>
        <taxon>Bacteroidota</taxon>
        <taxon>Cytophagia</taxon>
        <taxon>Cytophagales</taxon>
        <taxon>Spirosomataceae</taxon>
        <taxon>Ravibacter</taxon>
    </lineage>
</organism>
<dbReference type="InterPro" id="IPR001763">
    <property type="entry name" value="Rhodanese-like_dom"/>
</dbReference>
<dbReference type="Proteomes" id="UP001501508">
    <property type="component" value="Unassembled WGS sequence"/>
</dbReference>
<protein>
    <recommendedName>
        <fullName evidence="2">Rhodanese domain-containing protein</fullName>
    </recommendedName>
</protein>
<keyword evidence="1" id="KW-0732">Signal</keyword>
<feature type="domain" description="Rhodanese" evidence="2">
    <location>
        <begin position="78"/>
        <end position="144"/>
    </location>
</feature>
<sequence length="146" mass="16361">MKYRIFLLGALALLAVRVSAQQKKEPWKPGQLMATKVLADRISNRQTGDMLIVSIGPDNPIRGSVDIGPGKEKENIAALKSLLEKTPRDKEVVIYCGCCPFDKCPNIRPAFQVLNELGFKQAKLLDIPKNIKVDWLDKNYPVNEEN</sequence>
<name>A0ABP8LTA6_9BACT</name>
<evidence type="ECO:0000313" key="4">
    <source>
        <dbReference type="Proteomes" id="UP001501508"/>
    </source>
</evidence>
<dbReference type="EMBL" id="BAABEY010000010">
    <property type="protein sequence ID" value="GAA4434063.1"/>
    <property type="molecule type" value="Genomic_DNA"/>
</dbReference>
<evidence type="ECO:0000259" key="2">
    <source>
        <dbReference type="PROSITE" id="PS50206"/>
    </source>
</evidence>
<feature type="chain" id="PRO_5046535044" description="Rhodanese domain-containing protein" evidence="1">
    <location>
        <begin position="21"/>
        <end position="146"/>
    </location>
</feature>
<evidence type="ECO:0000313" key="3">
    <source>
        <dbReference type="EMBL" id="GAA4434063.1"/>
    </source>
</evidence>